<accession>A0A5N7D811</accession>
<keyword evidence="2" id="KW-0472">Membrane</keyword>
<keyword evidence="4" id="KW-1185">Reference proteome</keyword>
<evidence type="ECO:0000313" key="4">
    <source>
        <dbReference type="Proteomes" id="UP000325579"/>
    </source>
</evidence>
<name>A0A5N6IHU1_9EURO</name>
<dbReference type="AlphaFoldDB" id="A0A5N6IHU1"/>
<evidence type="ECO:0000256" key="1">
    <source>
        <dbReference type="SAM" id="MobiDB-lite"/>
    </source>
</evidence>
<dbReference type="OrthoDB" id="4770059at2759"/>
<sequence>MQTTTITGSATITITIVPLTTIFTPPPDCSTSWTFAPTSSVGVVNGILIQNALSVVSSCYPSGLSNTGRAMATHVFSPGYCPTGYTSADITINGPITTAICCPSNHNYYKTTIPGNFPPPLLAGCLSSMPSESTTKVLVAVPGKGKETLVSGPLTMWAQPITVMLQSTDLSLYGDVSTSSTATLTPAVSALQPTLTHYDYNSTVPTDLAPNPPLTAATITGTLMTPTISTAAIEPTSPTDLTEPDAHETTALSSSAKAGIGIGAAALGLAVFVIAIASRVFRRRQKSRQSEPAPQATPRRPGSSRSFKPWAKVKEIRRGPPAELEA</sequence>
<dbReference type="EMBL" id="ML736788">
    <property type="protein sequence ID" value="KAE8402387.1"/>
    <property type="molecule type" value="Genomic_DNA"/>
</dbReference>
<keyword evidence="2" id="KW-0812">Transmembrane</keyword>
<dbReference type="Proteomes" id="UP000325579">
    <property type="component" value="Unassembled WGS sequence"/>
</dbReference>
<reference evidence="3 4" key="1">
    <citation type="submission" date="2019-04" db="EMBL/GenBank/DDBJ databases">
        <authorList>
            <consortium name="DOE Joint Genome Institute"/>
            <person name="Mondo S."/>
            <person name="Kjaerbolling I."/>
            <person name="Vesth T."/>
            <person name="Frisvad J.C."/>
            <person name="Nybo J.L."/>
            <person name="Theobald S."/>
            <person name="Kildgaard S."/>
            <person name="Isbrandt T."/>
            <person name="Kuo A."/>
            <person name="Sato A."/>
            <person name="Lyhne E.K."/>
            <person name="Kogle M.E."/>
            <person name="Wiebenga A."/>
            <person name="Kun R.S."/>
            <person name="Lubbers R.J."/>
            <person name="Makela M.R."/>
            <person name="Barry K."/>
            <person name="Chovatia M."/>
            <person name="Clum A."/>
            <person name="Daum C."/>
            <person name="Haridas S."/>
            <person name="He G."/>
            <person name="LaButti K."/>
            <person name="Lipzen A."/>
            <person name="Riley R."/>
            <person name="Salamov A."/>
            <person name="Simmons B.A."/>
            <person name="Magnuson J.K."/>
            <person name="Henrissat B."/>
            <person name="Mortensen U.H."/>
            <person name="Larsen T.O."/>
            <person name="Devries R.P."/>
            <person name="Grigoriev I.V."/>
            <person name="Machida M."/>
            <person name="Baker S.E."/>
            <person name="Andersen M.R."/>
            <person name="Cantor M.N."/>
            <person name="Hua S.X."/>
        </authorList>
    </citation>
    <scope>NUCLEOTIDE SEQUENCE [LARGE SCALE GENOMIC DNA]</scope>
    <source>
        <strain evidence="3 4">CBS 119388</strain>
    </source>
</reference>
<accession>A0A5N6IHU1</accession>
<evidence type="ECO:0000313" key="3">
    <source>
        <dbReference type="EMBL" id="KAE8402387.1"/>
    </source>
</evidence>
<dbReference type="GeneID" id="43672246"/>
<evidence type="ECO:0000256" key="2">
    <source>
        <dbReference type="SAM" id="Phobius"/>
    </source>
</evidence>
<gene>
    <name evidence="3" type="ORF">BDV37DRAFT_284699</name>
</gene>
<feature type="transmembrane region" description="Helical" evidence="2">
    <location>
        <begin position="258"/>
        <end position="281"/>
    </location>
</feature>
<feature type="region of interest" description="Disordered" evidence="1">
    <location>
        <begin position="283"/>
        <end position="326"/>
    </location>
</feature>
<organism evidence="3 4">
    <name type="scientific">Aspergillus pseudonomiae</name>
    <dbReference type="NCBI Taxonomy" id="1506151"/>
    <lineage>
        <taxon>Eukaryota</taxon>
        <taxon>Fungi</taxon>
        <taxon>Dikarya</taxon>
        <taxon>Ascomycota</taxon>
        <taxon>Pezizomycotina</taxon>
        <taxon>Eurotiomycetes</taxon>
        <taxon>Eurotiomycetidae</taxon>
        <taxon>Eurotiales</taxon>
        <taxon>Aspergillaceae</taxon>
        <taxon>Aspergillus</taxon>
        <taxon>Aspergillus subgen. Circumdati</taxon>
    </lineage>
</organism>
<dbReference type="RefSeq" id="XP_031939706.1">
    <property type="nucleotide sequence ID" value="XM_032087555.1"/>
</dbReference>
<keyword evidence="2" id="KW-1133">Transmembrane helix</keyword>
<protein>
    <submittedName>
        <fullName evidence="3">Uncharacterized protein</fullName>
    </submittedName>
</protein>
<proteinExistence type="predicted"/>